<dbReference type="AlphaFoldDB" id="A0AAD5XXX9"/>
<gene>
    <name evidence="1" type="ORF">HK099_007383</name>
</gene>
<evidence type="ECO:0000313" key="1">
    <source>
        <dbReference type="EMBL" id="KAJ3225096.1"/>
    </source>
</evidence>
<proteinExistence type="predicted"/>
<reference evidence="1" key="1">
    <citation type="submission" date="2020-05" db="EMBL/GenBank/DDBJ databases">
        <title>Phylogenomic resolution of chytrid fungi.</title>
        <authorList>
            <person name="Stajich J.E."/>
            <person name="Amses K."/>
            <person name="Simmons R."/>
            <person name="Seto K."/>
            <person name="Myers J."/>
            <person name="Bonds A."/>
            <person name="Quandt C.A."/>
            <person name="Barry K."/>
            <person name="Liu P."/>
            <person name="Grigoriev I."/>
            <person name="Longcore J.E."/>
            <person name="James T.Y."/>
        </authorList>
    </citation>
    <scope>NUCLEOTIDE SEQUENCE</scope>
    <source>
        <strain evidence="1">JEL0476</strain>
    </source>
</reference>
<dbReference type="EMBL" id="JADGJW010000071">
    <property type="protein sequence ID" value="KAJ3225096.1"/>
    <property type="molecule type" value="Genomic_DNA"/>
</dbReference>
<keyword evidence="2" id="KW-1185">Reference proteome</keyword>
<evidence type="ECO:0000313" key="2">
    <source>
        <dbReference type="Proteomes" id="UP001211065"/>
    </source>
</evidence>
<protein>
    <submittedName>
        <fullName evidence="1">Uncharacterized protein</fullName>
    </submittedName>
</protein>
<dbReference type="Proteomes" id="UP001211065">
    <property type="component" value="Unassembled WGS sequence"/>
</dbReference>
<accession>A0AAD5XXX9</accession>
<name>A0AAD5XXX9_9FUNG</name>
<sequence>MGGWKFLDKVSMVVNDAKHPCYKFNLAITETGYSQLYKIPFTNKFKSRSEAEMAEWYKNNLTFLQNYMLKFNSSNYSKYLFITIYQLYDQNGHIVDPEAKFGLFKDDLKTPKAAVSVIKSLLL</sequence>
<comment type="caution">
    <text evidence="1">The sequence shown here is derived from an EMBL/GenBank/DDBJ whole genome shotgun (WGS) entry which is preliminary data.</text>
</comment>
<organism evidence="1 2">
    <name type="scientific">Clydaea vesicula</name>
    <dbReference type="NCBI Taxonomy" id="447962"/>
    <lineage>
        <taxon>Eukaryota</taxon>
        <taxon>Fungi</taxon>
        <taxon>Fungi incertae sedis</taxon>
        <taxon>Chytridiomycota</taxon>
        <taxon>Chytridiomycota incertae sedis</taxon>
        <taxon>Chytridiomycetes</taxon>
        <taxon>Lobulomycetales</taxon>
        <taxon>Lobulomycetaceae</taxon>
        <taxon>Clydaea</taxon>
    </lineage>
</organism>